<dbReference type="Proteomes" id="UP000865968">
    <property type="component" value="Unassembled WGS sequence"/>
</dbReference>
<evidence type="ECO:0000256" key="1">
    <source>
        <dbReference type="SAM" id="SignalP"/>
    </source>
</evidence>
<name>A0AAN5S064_MORMO</name>
<gene>
    <name evidence="2" type="ORF">I8608_002208</name>
</gene>
<keyword evidence="1" id="KW-0732">Signal</keyword>
<feature type="signal peptide" evidence="1">
    <location>
        <begin position="1"/>
        <end position="18"/>
    </location>
</feature>
<sequence>MKKIILLAGLLMSSGSFAMSADCKIAHAMFEDSGLIMVDGISMAVNDGEKLTNTTVSYDEFSVWYNKVYSKKMNSLTNKYSKYKDVKSNNPIYLGFVSILELDNFTNSLNNYMKTHEKSDMSDIKSAKSRIESAFSRLEKDCGKKYER</sequence>
<feature type="chain" id="PRO_5042955837" evidence="1">
    <location>
        <begin position="19"/>
        <end position="148"/>
    </location>
</feature>
<reference evidence="2" key="2">
    <citation type="submission" date="2020-10" db="EMBL/GenBank/DDBJ databases">
        <authorList>
            <consortium name="NCBI Pathogen Detection Project"/>
        </authorList>
    </citation>
    <scope>NUCLEOTIDE SEQUENCE</scope>
    <source>
        <strain evidence="2">Morganella morganii ARLG-3209</strain>
    </source>
</reference>
<proteinExistence type="predicted"/>
<comment type="caution">
    <text evidence="2">The sequence shown here is derived from an EMBL/GenBank/DDBJ whole genome shotgun (WGS) entry which is preliminary data.</text>
</comment>
<reference evidence="2" key="1">
    <citation type="journal article" date="2018" name="Genome Biol.">
        <title>SKESA: strategic k-mer extension for scrupulous assemblies.</title>
        <authorList>
            <person name="Souvorov A."/>
            <person name="Agarwala R."/>
            <person name="Lipman D.J."/>
        </authorList>
    </citation>
    <scope>NUCLEOTIDE SEQUENCE</scope>
    <source>
        <strain evidence="2">Morganella morganii ARLG-3209</strain>
    </source>
</reference>
<evidence type="ECO:0000313" key="3">
    <source>
        <dbReference type="Proteomes" id="UP000865968"/>
    </source>
</evidence>
<accession>A0AAN5S064</accession>
<protein>
    <submittedName>
        <fullName evidence="2">Uncharacterized protein</fullName>
    </submittedName>
</protein>
<organism evidence="2 3">
    <name type="scientific">Morganella morganii</name>
    <name type="common">Proteus morganii</name>
    <dbReference type="NCBI Taxonomy" id="582"/>
    <lineage>
        <taxon>Bacteria</taxon>
        <taxon>Pseudomonadati</taxon>
        <taxon>Pseudomonadota</taxon>
        <taxon>Gammaproteobacteria</taxon>
        <taxon>Enterobacterales</taxon>
        <taxon>Morganellaceae</taxon>
        <taxon>Morganella</taxon>
    </lineage>
</organism>
<evidence type="ECO:0000313" key="2">
    <source>
        <dbReference type="EMBL" id="HAT3809349.1"/>
    </source>
</evidence>
<dbReference type="EMBL" id="DACSWI010000006">
    <property type="protein sequence ID" value="HAT3809349.1"/>
    <property type="molecule type" value="Genomic_DNA"/>
</dbReference>
<dbReference type="AlphaFoldDB" id="A0AAN5S064"/>